<proteinExistence type="predicted"/>
<dbReference type="Proteomes" id="UP001497480">
    <property type="component" value="Unassembled WGS sequence"/>
</dbReference>
<comment type="caution">
    <text evidence="1">The sequence shown here is derived from an EMBL/GenBank/DDBJ whole genome shotgun (WGS) entry which is preliminary data.</text>
</comment>
<dbReference type="AlphaFoldDB" id="A0AAV1WEG2"/>
<dbReference type="EMBL" id="CAXHTB010000006">
    <property type="protein sequence ID" value="CAL0307558.1"/>
    <property type="molecule type" value="Genomic_DNA"/>
</dbReference>
<sequence>MVMLVKDMNEAIAKFVEATLPILALTLIKPKGYAFRFENTIMIINKKKKKKFMNGIPRHGNNAIAVHVESEEGAPQDRPVHV</sequence>
<organism evidence="1 2">
    <name type="scientific">Lupinus luteus</name>
    <name type="common">European yellow lupine</name>
    <dbReference type="NCBI Taxonomy" id="3873"/>
    <lineage>
        <taxon>Eukaryota</taxon>
        <taxon>Viridiplantae</taxon>
        <taxon>Streptophyta</taxon>
        <taxon>Embryophyta</taxon>
        <taxon>Tracheophyta</taxon>
        <taxon>Spermatophyta</taxon>
        <taxon>Magnoliopsida</taxon>
        <taxon>eudicotyledons</taxon>
        <taxon>Gunneridae</taxon>
        <taxon>Pentapetalae</taxon>
        <taxon>rosids</taxon>
        <taxon>fabids</taxon>
        <taxon>Fabales</taxon>
        <taxon>Fabaceae</taxon>
        <taxon>Papilionoideae</taxon>
        <taxon>50 kb inversion clade</taxon>
        <taxon>genistoids sensu lato</taxon>
        <taxon>core genistoids</taxon>
        <taxon>Genisteae</taxon>
        <taxon>Lupinus</taxon>
    </lineage>
</organism>
<keyword evidence="2" id="KW-1185">Reference proteome</keyword>
<gene>
    <name evidence="1" type="ORF">LLUT_LOCUS8618</name>
</gene>
<reference evidence="1 2" key="1">
    <citation type="submission" date="2024-03" db="EMBL/GenBank/DDBJ databases">
        <authorList>
            <person name="Martinez-Hernandez J."/>
        </authorList>
    </citation>
    <scope>NUCLEOTIDE SEQUENCE [LARGE SCALE GENOMIC DNA]</scope>
</reference>
<protein>
    <submittedName>
        <fullName evidence="1">Uncharacterized protein</fullName>
    </submittedName>
</protein>
<accession>A0AAV1WEG2</accession>
<evidence type="ECO:0000313" key="1">
    <source>
        <dbReference type="EMBL" id="CAL0307558.1"/>
    </source>
</evidence>
<evidence type="ECO:0000313" key="2">
    <source>
        <dbReference type="Proteomes" id="UP001497480"/>
    </source>
</evidence>
<name>A0AAV1WEG2_LUPLU</name>